<dbReference type="Proteomes" id="UP000308600">
    <property type="component" value="Unassembled WGS sequence"/>
</dbReference>
<proteinExistence type="predicted"/>
<evidence type="ECO:0000313" key="2">
    <source>
        <dbReference type="Proteomes" id="UP000308600"/>
    </source>
</evidence>
<evidence type="ECO:0000313" key="1">
    <source>
        <dbReference type="EMBL" id="TFK73816.1"/>
    </source>
</evidence>
<accession>A0ACD3B855</accession>
<dbReference type="EMBL" id="ML208272">
    <property type="protein sequence ID" value="TFK73816.1"/>
    <property type="molecule type" value="Genomic_DNA"/>
</dbReference>
<reference evidence="1 2" key="1">
    <citation type="journal article" date="2019" name="Nat. Ecol. Evol.">
        <title>Megaphylogeny resolves global patterns of mushroom evolution.</title>
        <authorList>
            <person name="Varga T."/>
            <person name="Krizsan K."/>
            <person name="Foldi C."/>
            <person name="Dima B."/>
            <person name="Sanchez-Garcia M."/>
            <person name="Sanchez-Ramirez S."/>
            <person name="Szollosi G.J."/>
            <person name="Szarkandi J.G."/>
            <person name="Papp V."/>
            <person name="Albert L."/>
            <person name="Andreopoulos W."/>
            <person name="Angelini C."/>
            <person name="Antonin V."/>
            <person name="Barry K.W."/>
            <person name="Bougher N.L."/>
            <person name="Buchanan P."/>
            <person name="Buyck B."/>
            <person name="Bense V."/>
            <person name="Catcheside P."/>
            <person name="Chovatia M."/>
            <person name="Cooper J."/>
            <person name="Damon W."/>
            <person name="Desjardin D."/>
            <person name="Finy P."/>
            <person name="Geml J."/>
            <person name="Haridas S."/>
            <person name="Hughes K."/>
            <person name="Justo A."/>
            <person name="Karasinski D."/>
            <person name="Kautmanova I."/>
            <person name="Kiss B."/>
            <person name="Kocsube S."/>
            <person name="Kotiranta H."/>
            <person name="LaButti K.M."/>
            <person name="Lechner B.E."/>
            <person name="Liimatainen K."/>
            <person name="Lipzen A."/>
            <person name="Lukacs Z."/>
            <person name="Mihaltcheva S."/>
            <person name="Morgado L.N."/>
            <person name="Niskanen T."/>
            <person name="Noordeloos M.E."/>
            <person name="Ohm R.A."/>
            <person name="Ortiz-Santana B."/>
            <person name="Ovrebo C."/>
            <person name="Racz N."/>
            <person name="Riley R."/>
            <person name="Savchenko A."/>
            <person name="Shiryaev A."/>
            <person name="Soop K."/>
            <person name="Spirin V."/>
            <person name="Szebenyi C."/>
            <person name="Tomsovsky M."/>
            <person name="Tulloss R.E."/>
            <person name="Uehling J."/>
            <person name="Grigoriev I.V."/>
            <person name="Vagvolgyi C."/>
            <person name="Papp T."/>
            <person name="Martin F.M."/>
            <person name="Miettinen O."/>
            <person name="Hibbett D.S."/>
            <person name="Nagy L.G."/>
        </authorList>
    </citation>
    <scope>NUCLEOTIDE SEQUENCE [LARGE SCALE GENOMIC DNA]</scope>
    <source>
        <strain evidence="1 2">NL-1719</strain>
    </source>
</reference>
<organism evidence="1 2">
    <name type="scientific">Pluteus cervinus</name>
    <dbReference type="NCBI Taxonomy" id="181527"/>
    <lineage>
        <taxon>Eukaryota</taxon>
        <taxon>Fungi</taxon>
        <taxon>Dikarya</taxon>
        <taxon>Basidiomycota</taxon>
        <taxon>Agaricomycotina</taxon>
        <taxon>Agaricomycetes</taxon>
        <taxon>Agaricomycetidae</taxon>
        <taxon>Agaricales</taxon>
        <taxon>Pluteineae</taxon>
        <taxon>Pluteaceae</taxon>
        <taxon>Pluteus</taxon>
    </lineage>
</organism>
<gene>
    <name evidence="1" type="ORF">BDN72DRAFT_854439</name>
</gene>
<sequence>MSPSTPPPDPLFPPEIEHIIFVTAFQHNLQRPLNLLLTSKRNLHWLAPLLYNTVTINLPTSTSHIHLFREHGHLIHHLLFEFPPNLFDTNVMEMDIWIFAYFKGLTHLAVEGIQAEQRVISVVLSRKSLKVFVLWFAFPSCGAGQGVEGQGVLEGEEKEETTTSRVYHQAIGLLRHINDSRVVAIQRHRKKDWEVGTRGGKDMWAIANAEVEGRRTAGQRVLWLYCLVALLSIPLSIASPKRKWYSGMKRCEEYRETVDGGVNEMDRGTRLVGIRTSEFGPDIDRDHDTLNRAPQKGGQQPAGDQNGRRRRGMESSRVEWRVVRRGRLAQHKHKDKDKDRSEVDVHWIGLDWSGGVIRSLEYLYLNDDGRRRIEWNRERKGWVWTRRGKGKDVLDSERKRRDADSTVRVDGSKVFSQ</sequence>
<protein>
    <submittedName>
        <fullName evidence="1">Uncharacterized protein</fullName>
    </submittedName>
</protein>
<keyword evidence="2" id="KW-1185">Reference proteome</keyword>
<name>A0ACD3B855_9AGAR</name>